<proteinExistence type="inferred from homology"/>
<keyword evidence="6" id="KW-0472">Membrane</keyword>
<evidence type="ECO:0000256" key="4">
    <source>
        <dbReference type="ARBA" id="ARBA00032089"/>
    </source>
</evidence>
<evidence type="ECO:0000256" key="6">
    <source>
        <dbReference type="SAM" id="Phobius"/>
    </source>
</evidence>
<dbReference type="InterPro" id="IPR055342">
    <property type="entry name" value="MreC_beta-barrel_core"/>
</dbReference>
<dbReference type="GO" id="GO:0008360">
    <property type="term" value="P:regulation of cell shape"/>
    <property type="evidence" value="ECO:0007669"/>
    <property type="project" value="UniProtKB-KW"/>
</dbReference>
<evidence type="ECO:0000313" key="8">
    <source>
        <dbReference type="EMBL" id="AMQ55083.1"/>
    </source>
</evidence>
<evidence type="ECO:0000256" key="5">
    <source>
        <dbReference type="PIRNR" id="PIRNR038471"/>
    </source>
</evidence>
<dbReference type="AlphaFoldDB" id="A0A142EIX8"/>
<dbReference type="PATRIC" id="fig|1727163.4.peg.348"/>
<dbReference type="RefSeq" id="WP_067542858.1">
    <property type="nucleotide sequence ID" value="NZ_CP012836.1"/>
</dbReference>
<gene>
    <name evidence="8" type="ORF">AO498_01675</name>
</gene>
<reference evidence="9" key="1">
    <citation type="submission" date="2015-09" db="EMBL/GenBank/DDBJ databases">
        <title>Complete sequence of Algoriphagus sp. M8-2.</title>
        <authorList>
            <person name="Shintani M."/>
        </authorList>
    </citation>
    <scope>NUCLEOTIDE SEQUENCE [LARGE SCALE GENOMIC DNA]</scope>
    <source>
        <strain evidence="9">M8-2</strain>
    </source>
</reference>
<evidence type="ECO:0000256" key="1">
    <source>
        <dbReference type="ARBA" id="ARBA00009369"/>
    </source>
</evidence>
<feature type="transmembrane region" description="Helical" evidence="6">
    <location>
        <begin position="7"/>
        <end position="29"/>
    </location>
</feature>
<keyword evidence="3 5" id="KW-0133">Cell shape</keyword>
<dbReference type="PANTHER" id="PTHR34138:SF1">
    <property type="entry name" value="CELL SHAPE-DETERMINING PROTEIN MREC"/>
    <property type="match status" value="1"/>
</dbReference>
<keyword evidence="6" id="KW-1133">Transmembrane helix</keyword>
<name>A0A142EIX8_9BACT</name>
<feature type="domain" description="Rod shape-determining protein MreC beta-barrel core" evidence="7">
    <location>
        <begin position="110"/>
        <end position="259"/>
    </location>
</feature>
<dbReference type="InterPro" id="IPR042177">
    <property type="entry name" value="Cell/Rod_1"/>
</dbReference>
<accession>A0A142EIX8</accession>
<dbReference type="Gene3D" id="2.40.10.350">
    <property type="entry name" value="Rod shape-determining protein MreC, domain 2"/>
    <property type="match status" value="1"/>
</dbReference>
<dbReference type="PANTHER" id="PTHR34138">
    <property type="entry name" value="CELL SHAPE-DETERMINING PROTEIN MREC"/>
    <property type="match status" value="1"/>
</dbReference>
<dbReference type="STRING" id="1727163.AO498_01675"/>
<protein>
    <recommendedName>
        <fullName evidence="2 5">Cell shape-determining protein MreC</fullName>
    </recommendedName>
    <alternativeName>
        <fullName evidence="4 5">Cell shape protein MreC</fullName>
    </alternativeName>
</protein>
<dbReference type="KEGG" id="alm:AO498_01675"/>
<evidence type="ECO:0000259" key="7">
    <source>
        <dbReference type="Pfam" id="PF04085"/>
    </source>
</evidence>
<keyword evidence="9" id="KW-1185">Reference proteome</keyword>
<dbReference type="InterPro" id="IPR042175">
    <property type="entry name" value="Cell/Rod_MreC_2"/>
</dbReference>
<dbReference type="InterPro" id="IPR007221">
    <property type="entry name" value="MreC"/>
</dbReference>
<dbReference type="GO" id="GO:0005886">
    <property type="term" value="C:plasma membrane"/>
    <property type="evidence" value="ECO:0007669"/>
    <property type="project" value="TreeGrafter"/>
</dbReference>
<dbReference type="NCBIfam" id="TIGR00219">
    <property type="entry name" value="mreC"/>
    <property type="match status" value="1"/>
</dbReference>
<reference evidence="8 9" key="2">
    <citation type="journal article" date="2016" name="Genome Announc.">
        <title>Complete Genome Sequence of Algoriphagus sp. Strain M8-2, Isolated from a Brackish Lake.</title>
        <authorList>
            <person name="Muraguchi Y."/>
            <person name="Kushimoto K."/>
            <person name="Ohtsubo Y."/>
            <person name="Suzuki T."/>
            <person name="Dohra H."/>
            <person name="Kimbara K."/>
            <person name="Shintani M."/>
        </authorList>
    </citation>
    <scope>NUCLEOTIDE SEQUENCE [LARGE SCALE GENOMIC DNA]</scope>
    <source>
        <strain evidence="8 9">M8-2</strain>
    </source>
</reference>
<keyword evidence="6" id="KW-0812">Transmembrane</keyword>
<sequence length="279" mass="30889">MLRILQFLYSIRAFLLFVFLEVVAVWLIVSNNSPQGAAFFNSSNEVVGSILKKQADVVQFFALAEANEALTEENSELLTEVLRLTSRPDSSRIMLDSALEATFEFRVARVIGNSLRFSQNYLTLNKGAKDGIKPGMGVFDSRGVIGRVKTVSENYSVAFSLLNTSLLVSSKIKSNDVFGSVQWDGKDTEFAKLLYIPRHVKAQAGDTVITSGFNAVFPEGIAIGIISEVQPDEENSNYLDIKVKLSADFSKVTFVYLVENNQIAELDSLNKQAEITNEY</sequence>
<dbReference type="PIRSF" id="PIRSF038471">
    <property type="entry name" value="MreC"/>
    <property type="match status" value="1"/>
</dbReference>
<dbReference type="OrthoDB" id="9811827at2"/>
<dbReference type="Pfam" id="PF04085">
    <property type="entry name" value="MreC"/>
    <property type="match status" value="1"/>
</dbReference>
<organism evidence="8 9">
    <name type="scientific">Algoriphagus sanaruensis</name>
    <dbReference type="NCBI Taxonomy" id="1727163"/>
    <lineage>
        <taxon>Bacteria</taxon>
        <taxon>Pseudomonadati</taxon>
        <taxon>Bacteroidota</taxon>
        <taxon>Cytophagia</taxon>
        <taxon>Cytophagales</taxon>
        <taxon>Cyclobacteriaceae</taxon>
        <taxon>Algoriphagus</taxon>
    </lineage>
</organism>
<dbReference type="EMBL" id="CP012836">
    <property type="protein sequence ID" value="AMQ55083.1"/>
    <property type="molecule type" value="Genomic_DNA"/>
</dbReference>
<evidence type="ECO:0000256" key="2">
    <source>
        <dbReference type="ARBA" id="ARBA00013855"/>
    </source>
</evidence>
<evidence type="ECO:0000256" key="3">
    <source>
        <dbReference type="ARBA" id="ARBA00022960"/>
    </source>
</evidence>
<dbReference type="Proteomes" id="UP000073816">
    <property type="component" value="Chromosome"/>
</dbReference>
<evidence type="ECO:0000313" key="9">
    <source>
        <dbReference type="Proteomes" id="UP000073816"/>
    </source>
</evidence>
<dbReference type="NCBIfam" id="NF010532">
    <property type="entry name" value="PRK13922.9-3"/>
    <property type="match status" value="1"/>
</dbReference>
<comment type="function">
    <text evidence="5">Involved in formation and maintenance of cell shape.</text>
</comment>
<comment type="similarity">
    <text evidence="1 5">Belongs to the MreC family.</text>
</comment>
<dbReference type="Gene3D" id="2.40.10.340">
    <property type="entry name" value="Rod shape-determining protein MreC, domain 1"/>
    <property type="match status" value="1"/>
</dbReference>